<keyword evidence="2" id="KW-1185">Reference proteome</keyword>
<dbReference type="Proteomes" id="UP000181956">
    <property type="component" value="Chromosome I"/>
</dbReference>
<accession>A0A1H1UZL1</accession>
<proteinExistence type="predicted"/>
<dbReference type="EMBL" id="LT629742">
    <property type="protein sequence ID" value="SDS77790.1"/>
    <property type="molecule type" value="Genomic_DNA"/>
</dbReference>
<evidence type="ECO:0000313" key="1">
    <source>
        <dbReference type="EMBL" id="SDS77790.1"/>
    </source>
</evidence>
<reference evidence="2" key="1">
    <citation type="submission" date="2016-10" db="EMBL/GenBank/DDBJ databases">
        <authorList>
            <person name="Varghese N."/>
            <person name="Submissions S."/>
        </authorList>
    </citation>
    <scope>NUCLEOTIDE SEQUENCE [LARGE SCALE GENOMIC DNA]</scope>
    <source>
        <strain evidence="2">DSM 21772</strain>
    </source>
</reference>
<name>A0A1H1UZL1_9MICO</name>
<organism evidence="1 2">
    <name type="scientific">Microterricola viridarii</name>
    <dbReference type="NCBI Taxonomy" id="412690"/>
    <lineage>
        <taxon>Bacteria</taxon>
        <taxon>Bacillati</taxon>
        <taxon>Actinomycetota</taxon>
        <taxon>Actinomycetes</taxon>
        <taxon>Micrococcales</taxon>
        <taxon>Microbacteriaceae</taxon>
        <taxon>Microterricola</taxon>
    </lineage>
</organism>
<evidence type="ECO:0000313" key="2">
    <source>
        <dbReference type="Proteomes" id="UP000181956"/>
    </source>
</evidence>
<dbReference type="OrthoDB" id="4828421at2"/>
<sequence length="79" mass="8488">MTTNTHTYQVRLGGLLDDNWAEWFDGFTLAGDVDGTTVLTGPVADQAALHGLLRRLGALGATLISVNELHREPQGEESP</sequence>
<dbReference type="RefSeq" id="WP_083364016.1">
    <property type="nucleotide sequence ID" value="NZ_LT629742.1"/>
</dbReference>
<protein>
    <submittedName>
        <fullName evidence="1">Uncharacterized protein</fullName>
    </submittedName>
</protein>
<gene>
    <name evidence="1" type="ORF">SAMN04489834_2130</name>
</gene>
<dbReference type="AlphaFoldDB" id="A0A1H1UZL1"/>
<dbReference type="STRING" id="412690.SAMN04489834_2130"/>